<protein>
    <recommendedName>
        <fullName evidence="4">DUF4232 domain-containing protein</fullName>
    </recommendedName>
</protein>
<sequence length="231" mass="23904">MLAGLLLVVALIAYGCNQFTGGEEQAASGDTESSQESSPPTSVPPSTPPTDDASPEGGGDDEGDGEESGGDSEGSGDGGEGGGAGSSAGGGDDIPAPEEPGDPCQPQDVVVTAETDKEDYAWDEEPEIEVTVVNTGDQTCTVDVGPTAMEVRITSGDDRVFSSADCVKGKEGSDKRELSRGVPETTTVTWDRTRSWEDCRDREVNASSGTYVASLHGDYTEGAERQVFRLN</sequence>
<evidence type="ECO:0000256" key="1">
    <source>
        <dbReference type="SAM" id="MobiDB-lite"/>
    </source>
</evidence>
<evidence type="ECO:0000313" key="2">
    <source>
        <dbReference type="EMBL" id="RNL82006.1"/>
    </source>
</evidence>
<dbReference type="OrthoDB" id="5189092at2"/>
<keyword evidence="3" id="KW-1185">Reference proteome</keyword>
<dbReference type="Proteomes" id="UP000269198">
    <property type="component" value="Unassembled WGS sequence"/>
</dbReference>
<evidence type="ECO:0008006" key="4">
    <source>
        <dbReference type="Google" id="ProtNLM"/>
    </source>
</evidence>
<reference evidence="2 3" key="1">
    <citation type="submission" date="2018-11" db="EMBL/GenBank/DDBJ databases">
        <title>The genome draft of YIM 96095.</title>
        <authorList>
            <person name="Tang S.-K."/>
            <person name="Chunyu W.-X."/>
            <person name="Feng Y.-Z."/>
        </authorList>
    </citation>
    <scope>NUCLEOTIDE SEQUENCE [LARGE SCALE GENOMIC DNA]</scope>
    <source>
        <strain evidence="2 3">YIM 96095</strain>
    </source>
</reference>
<feature type="compositionally biased region" description="Acidic residues" evidence="1">
    <location>
        <begin position="58"/>
        <end position="70"/>
    </location>
</feature>
<accession>A0A3N0E2G4</accession>
<name>A0A3N0E2G4_9ACTN</name>
<feature type="compositionally biased region" description="Low complexity" evidence="1">
    <location>
        <begin position="30"/>
        <end position="40"/>
    </location>
</feature>
<feature type="compositionally biased region" description="Gly residues" evidence="1">
    <location>
        <begin position="71"/>
        <end position="92"/>
    </location>
</feature>
<comment type="caution">
    <text evidence="2">The sequence shown here is derived from an EMBL/GenBank/DDBJ whole genome shotgun (WGS) entry which is preliminary data.</text>
</comment>
<gene>
    <name evidence="2" type="ORF">EFW17_20585</name>
</gene>
<dbReference type="AlphaFoldDB" id="A0A3N0E2G4"/>
<evidence type="ECO:0000313" key="3">
    <source>
        <dbReference type="Proteomes" id="UP000269198"/>
    </source>
</evidence>
<organism evidence="2 3">
    <name type="scientific">Halostreptopolyspora alba</name>
    <dbReference type="NCBI Taxonomy" id="2487137"/>
    <lineage>
        <taxon>Bacteria</taxon>
        <taxon>Bacillati</taxon>
        <taxon>Actinomycetota</taxon>
        <taxon>Actinomycetes</taxon>
        <taxon>Streptosporangiales</taxon>
        <taxon>Nocardiopsidaceae</taxon>
        <taxon>Halostreptopolyspora</taxon>
    </lineage>
</organism>
<proteinExistence type="predicted"/>
<feature type="region of interest" description="Disordered" evidence="1">
    <location>
        <begin position="21"/>
        <end position="111"/>
    </location>
</feature>
<dbReference type="EMBL" id="RJMB01000027">
    <property type="protein sequence ID" value="RNL82006.1"/>
    <property type="molecule type" value="Genomic_DNA"/>
</dbReference>